<evidence type="ECO:0000313" key="3">
    <source>
        <dbReference type="Proteomes" id="UP000792457"/>
    </source>
</evidence>
<accession>A0A8K0KFY1</accession>
<reference evidence="2" key="2">
    <citation type="submission" date="2017-10" db="EMBL/GenBank/DDBJ databases">
        <title>Ladona fulva Genome sequencing and assembly.</title>
        <authorList>
            <person name="Murali S."/>
            <person name="Richards S."/>
            <person name="Bandaranaike D."/>
            <person name="Bellair M."/>
            <person name="Blankenburg K."/>
            <person name="Chao H."/>
            <person name="Dinh H."/>
            <person name="Doddapaneni H."/>
            <person name="Dugan-Rocha S."/>
            <person name="Elkadiri S."/>
            <person name="Gnanaolivu R."/>
            <person name="Hernandez B."/>
            <person name="Skinner E."/>
            <person name="Javaid M."/>
            <person name="Lee S."/>
            <person name="Li M."/>
            <person name="Ming W."/>
            <person name="Munidasa M."/>
            <person name="Muniz J."/>
            <person name="Nguyen L."/>
            <person name="Hughes D."/>
            <person name="Osuji N."/>
            <person name="Pu L.-L."/>
            <person name="Puazo M."/>
            <person name="Qu C."/>
            <person name="Quiroz J."/>
            <person name="Raj R."/>
            <person name="Weissenberger G."/>
            <person name="Xin Y."/>
            <person name="Zou X."/>
            <person name="Han Y."/>
            <person name="Worley K."/>
            <person name="Muzny D."/>
            <person name="Gibbs R."/>
        </authorList>
    </citation>
    <scope>NUCLEOTIDE SEQUENCE</scope>
    <source>
        <strain evidence="2">Sampled in the wild</strain>
    </source>
</reference>
<dbReference type="GO" id="GO:0006032">
    <property type="term" value="P:chitin catabolic process"/>
    <property type="evidence" value="ECO:0007669"/>
    <property type="project" value="TreeGrafter"/>
</dbReference>
<dbReference type="Pfam" id="PF00704">
    <property type="entry name" value="Glyco_hydro_18"/>
    <property type="match status" value="1"/>
</dbReference>
<dbReference type="GO" id="GO:0005576">
    <property type="term" value="C:extracellular region"/>
    <property type="evidence" value="ECO:0007669"/>
    <property type="project" value="TreeGrafter"/>
</dbReference>
<feature type="domain" description="GH18" evidence="1">
    <location>
        <begin position="140"/>
        <end position="269"/>
    </location>
</feature>
<dbReference type="InterPro" id="IPR017853">
    <property type="entry name" value="GH"/>
</dbReference>
<evidence type="ECO:0000313" key="2">
    <source>
        <dbReference type="EMBL" id="KAG8234519.1"/>
    </source>
</evidence>
<dbReference type="Proteomes" id="UP000792457">
    <property type="component" value="Unassembled WGS sequence"/>
</dbReference>
<keyword evidence="3" id="KW-1185">Reference proteome</keyword>
<sequence>MGAISETYGALKPEDIDPSICTHLVYLYGAVNEETEEIEIKTINPMWTTGDEALIPRLRRLKEVNPDLKLILQIAFPPLNWEEIADFFCDMKSEFVKYGYILATSLMDNLLPGPSQQQRDSFSKMARCCDHITLEISQDHSKVYRLAGLNITKSNVDRFIERGLPANKTQITVTVVGTVFTTVYPNETRLGDILAPGDDNFAFFGGISIQHKQILRKLNESSLGWTLRCEEDTKEPYAFTRTGLWTSYEDRTSMEFNARYVLDKGLGGIDIIAMELEDDEGIEGHGRFPLTRAIYNKFRRGNQSADTTA</sequence>
<dbReference type="GO" id="GO:0005975">
    <property type="term" value="P:carbohydrate metabolic process"/>
    <property type="evidence" value="ECO:0007669"/>
    <property type="project" value="InterPro"/>
</dbReference>
<dbReference type="GO" id="GO:0008061">
    <property type="term" value="F:chitin binding"/>
    <property type="evidence" value="ECO:0007669"/>
    <property type="project" value="TreeGrafter"/>
</dbReference>
<gene>
    <name evidence="2" type="ORF">J437_LFUL014769</name>
</gene>
<dbReference type="GO" id="GO:0004568">
    <property type="term" value="F:chitinase activity"/>
    <property type="evidence" value="ECO:0007669"/>
    <property type="project" value="TreeGrafter"/>
</dbReference>
<dbReference type="PANTHER" id="PTHR11177">
    <property type="entry name" value="CHITINASE"/>
    <property type="match status" value="1"/>
</dbReference>
<dbReference type="InterPro" id="IPR029070">
    <property type="entry name" value="Chitinase_insertion_sf"/>
</dbReference>
<reference evidence="2" key="1">
    <citation type="submission" date="2013-04" db="EMBL/GenBank/DDBJ databases">
        <authorList>
            <person name="Qu J."/>
            <person name="Murali S.C."/>
            <person name="Bandaranaike D."/>
            <person name="Bellair M."/>
            <person name="Blankenburg K."/>
            <person name="Chao H."/>
            <person name="Dinh H."/>
            <person name="Doddapaneni H."/>
            <person name="Downs B."/>
            <person name="Dugan-Rocha S."/>
            <person name="Elkadiri S."/>
            <person name="Gnanaolivu R.D."/>
            <person name="Hernandez B."/>
            <person name="Javaid M."/>
            <person name="Jayaseelan J.C."/>
            <person name="Lee S."/>
            <person name="Li M."/>
            <person name="Ming W."/>
            <person name="Munidasa M."/>
            <person name="Muniz J."/>
            <person name="Nguyen L."/>
            <person name="Ongeri F."/>
            <person name="Osuji N."/>
            <person name="Pu L.-L."/>
            <person name="Puazo M."/>
            <person name="Qu C."/>
            <person name="Quiroz J."/>
            <person name="Raj R."/>
            <person name="Weissenberger G."/>
            <person name="Xin Y."/>
            <person name="Zou X."/>
            <person name="Han Y."/>
            <person name="Richards S."/>
            <person name="Worley K."/>
            <person name="Muzny D."/>
            <person name="Gibbs R."/>
        </authorList>
    </citation>
    <scope>NUCLEOTIDE SEQUENCE</scope>
    <source>
        <strain evidence="2">Sampled in the wild</strain>
    </source>
</reference>
<dbReference type="PANTHER" id="PTHR11177:SF144">
    <property type="entry name" value="CHITINASE 5"/>
    <property type="match status" value="1"/>
</dbReference>
<dbReference type="InterPro" id="IPR001223">
    <property type="entry name" value="Glyco_hydro18_cat"/>
</dbReference>
<dbReference type="SUPFAM" id="SSF51445">
    <property type="entry name" value="(Trans)glycosidases"/>
    <property type="match status" value="1"/>
</dbReference>
<evidence type="ECO:0000259" key="1">
    <source>
        <dbReference type="Pfam" id="PF00704"/>
    </source>
</evidence>
<organism evidence="2 3">
    <name type="scientific">Ladona fulva</name>
    <name type="common">Scarce chaser dragonfly</name>
    <name type="synonym">Libellula fulva</name>
    <dbReference type="NCBI Taxonomy" id="123851"/>
    <lineage>
        <taxon>Eukaryota</taxon>
        <taxon>Metazoa</taxon>
        <taxon>Ecdysozoa</taxon>
        <taxon>Arthropoda</taxon>
        <taxon>Hexapoda</taxon>
        <taxon>Insecta</taxon>
        <taxon>Pterygota</taxon>
        <taxon>Palaeoptera</taxon>
        <taxon>Odonata</taxon>
        <taxon>Epiprocta</taxon>
        <taxon>Anisoptera</taxon>
        <taxon>Libelluloidea</taxon>
        <taxon>Libellulidae</taxon>
        <taxon>Ladona</taxon>
    </lineage>
</organism>
<dbReference type="EMBL" id="KZ308821">
    <property type="protein sequence ID" value="KAG8234519.1"/>
    <property type="molecule type" value="Genomic_DNA"/>
</dbReference>
<name>A0A8K0KFY1_LADFU</name>
<dbReference type="InterPro" id="IPR050314">
    <property type="entry name" value="Glycosyl_Hydrlase_18"/>
</dbReference>
<dbReference type="Gene3D" id="3.10.50.10">
    <property type="match status" value="1"/>
</dbReference>
<dbReference type="AlphaFoldDB" id="A0A8K0KFY1"/>
<proteinExistence type="predicted"/>
<protein>
    <recommendedName>
        <fullName evidence="1">GH18 domain-containing protein</fullName>
    </recommendedName>
</protein>
<comment type="caution">
    <text evidence="2">The sequence shown here is derived from an EMBL/GenBank/DDBJ whole genome shotgun (WGS) entry which is preliminary data.</text>
</comment>
<dbReference type="OrthoDB" id="10066324at2759"/>
<dbReference type="Gene3D" id="3.20.20.80">
    <property type="entry name" value="Glycosidases"/>
    <property type="match status" value="2"/>
</dbReference>